<evidence type="ECO:0000259" key="10">
    <source>
        <dbReference type="PROSITE" id="PS50109"/>
    </source>
</evidence>
<dbReference type="InterPro" id="IPR008207">
    <property type="entry name" value="Sig_transdc_His_kin_Hpt_dom"/>
</dbReference>
<dbReference type="PROSITE" id="PS50110">
    <property type="entry name" value="RESPONSE_REGULATORY"/>
    <property type="match status" value="1"/>
</dbReference>
<dbReference type="InterPro" id="IPR051315">
    <property type="entry name" value="Bact_Chemotaxis_CheA"/>
</dbReference>
<dbReference type="SUPFAM" id="SSF52172">
    <property type="entry name" value="CheY-like"/>
    <property type="match status" value="1"/>
</dbReference>
<name>A0ABT0C9E9_THEVL</name>
<dbReference type="InterPro" id="IPR005467">
    <property type="entry name" value="His_kinase_dom"/>
</dbReference>
<dbReference type="Pfam" id="PF01584">
    <property type="entry name" value="CheW"/>
    <property type="match status" value="1"/>
</dbReference>
<dbReference type="CDD" id="cd16916">
    <property type="entry name" value="HATPase_CheA-like"/>
    <property type="match status" value="1"/>
</dbReference>
<protein>
    <recommendedName>
        <fullName evidence="2">histidine kinase</fullName>
        <ecNumber evidence="2">2.7.13.3</ecNumber>
    </recommendedName>
</protein>
<evidence type="ECO:0000256" key="8">
    <source>
        <dbReference type="PROSITE-ProRule" id="PRU00169"/>
    </source>
</evidence>
<evidence type="ECO:0000256" key="3">
    <source>
        <dbReference type="ARBA" id="ARBA00022553"/>
    </source>
</evidence>
<feature type="domain" description="Histidine kinase" evidence="10">
    <location>
        <begin position="426"/>
        <end position="660"/>
    </location>
</feature>
<dbReference type="EMBL" id="JAFIRA010000009">
    <property type="protein sequence ID" value="MCJ2542381.1"/>
    <property type="molecule type" value="Genomic_DNA"/>
</dbReference>
<gene>
    <name evidence="13" type="ORF">JX360_05575</name>
</gene>
<dbReference type="InterPro" id="IPR004358">
    <property type="entry name" value="Sig_transdc_His_kin-like_C"/>
</dbReference>
<keyword evidence="6" id="KW-0902">Two-component regulatory system</keyword>
<dbReference type="EC" id="2.7.13.3" evidence="2"/>
<dbReference type="Pfam" id="PF00072">
    <property type="entry name" value="Response_reg"/>
    <property type="match status" value="1"/>
</dbReference>
<dbReference type="Gene3D" id="3.40.50.2300">
    <property type="match status" value="1"/>
</dbReference>
<feature type="domain" description="Response regulatory" evidence="11">
    <location>
        <begin position="825"/>
        <end position="942"/>
    </location>
</feature>
<dbReference type="InterPro" id="IPR001789">
    <property type="entry name" value="Sig_transdc_resp-reg_receiver"/>
</dbReference>
<dbReference type="PANTHER" id="PTHR43395">
    <property type="entry name" value="SENSOR HISTIDINE KINASE CHEA"/>
    <property type="match status" value="1"/>
</dbReference>
<dbReference type="InterPro" id="IPR036890">
    <property type="entry name" value="HATPase_C_sf"/>
</dbReference>
<evidence type="ECO:0000256" key="5">
    <source>
        <dbReference type="ARBA" id="ARBA00022777"/>
    </source>
</evidence>
<organism evidence="13 14">
    <name type="scientific">Thermostichus vulcanus str. 'Rupite'</name>
    <dbReference type="NCBI Taxonomy" id="2813851"/>
    <lineage>
        <taxon>Bacteria</taxon>
        <taxon>Bacillati</taxon>
        <taxon>Cyanobacteriota</taxon>
        <taxon>Cyanophyceae</taxon>
        <taxon>Thermostichales</taxon>
        <taxon>Thermostichaceae</taxon>
        <taxon>Thermostichus</taxon>
    </lineage>
</organism>
<dbReference type="SMART" id="SM00260">
    <property type="entry name" value="CheW"/>
    <property type="match status" value="1"/>
</dbReference>
<dbReference type="Pfam" id="PF02518">
    <property type="entry name" value="HATPase_c"/>
    <property type="match status" value="1"/>
</dbReference>
<reference evidence="13" key="1">
    <citation type="submission" date="2021-02" db="EMBL/GenBank/DDBJ databases">
        <title>The CRISPR/cas machinery reduction and long-range gene transfer in the hot spring cyanobacterium Synechococcus.</title>
        <authorList>
            <person name="Dvorak P."/>
            <person name="Jahodarova E."/>
            <person name="Hasler P."/>
            <person name="Poulickova A."/>
        </authorList>
    </citation>
    <scope>NUCLEOTIDE SEQUENCE</scope>
    <source>
        <strain evidence="13">Rupite</strain>
    </source>
</reference>
<feature type="modified residue" description="Phosphohistidine" evidence="7">
    <location>
        <position position="57"/>
    </location>
</feature>
<dbReference type="InterPro" id="IPR003594">
    <property type="entry name" value="HATPase_dom"/>
</dbReference>
<dbReference type="RefSeq" id="WP_244349611.1">
    <property type="nucleotide sequence ID" value="NZ_JAFIRA010000009.1"/>
</dbReference>
<dbReference type="Gene3D" id="1.20.120.160">
    <property type="entry name" value="HPT domain"/>
    <property type="match status" value="1"/>
</dbReference>
<dbReference type="Gene3D" id="2.30.30.40">
    <property type="entry name" value="SH3 Domains"/>
    <property type="match status" value="1"/>
</dbReference>
<feature type="region of interest" description="Disordered" evidence="9">
    <location>
        <begin position="263"/>
        <end position="293"/>
    </location>
</feature>
<dbReference type="PROSITE" id="PS50109">
    <property type="entry name" value="HIS_KIN"/>
    <property type="match status" value="1"/>
</dbReference>
<dbReference type="InterPro" id="IPR004105">
    <property type="entry name" value="CheA-like_dim"/>
</dbReference>
<evidence type="ECO:0000256" key="7">
    <source>
        <dbReference type="PROSITE-ProRule" id="PRU00110"/>
    </source>
</evidence>
<dbReference type="GO" id="GO:0016301">
    <property type="term" value="F:kinase activity"/>
    <property type="evidence" value="ECO:0007669"/>
    <property type="project" value="UniProtKB-KW"/>
</dbReference>
<accession>A0ABT0C9E9</accession>
<keyword evidence="5 13" id="KW-0418">Kinase</keyword>
<evidence type="ECO:0000259" key="12">
    <source>
        <dbReference type="PROSITE" id="PS50894"/>
    </source>
</evidence>
<evidence type="ECO:0000256" key="1">
    <source>
        <dbReference type="ARBA" id="ARBA00000085"/>
    </source>
</evidence>
<dbReference type="SUPFAM" id="SSF47226">
    <property type="entry name" value="Histidine-containing phosphotransfer domain, HPT domain"/>
    <property type="match status" value="1"/>
</dbReference>
<dbReference type="SMART" id="SM00073">
    <property type="entry name" value="HPT"/>
    <property type="match status" value="1"/>
</dbReference>
<dbReference type="Proteomes" id="UP000830835">
    <property type="component" value="Unassembled WGS sequence"/>
</dbReference>
<evidence type="ECO:0000313" key="14">
    <source>
        <dbReference type="Proteomes" id="UP000830835"/>
    </source>
</evidence>
<dbReference type="SUPFAM" id="SSF55874">
    <property type="entry name" value="ATPase domain of HSP90 chaperone/DNA topoisomerase II/histidine kinase"/>
    <property type="match status" value="1"/>
</dbReference>
<keyword evidence="14" id="KW-1185">Reference proteome</keyword>
<comment type="caution">
    <text evidence="13">The sequence shown here is derived from an EMBL/GenBank/DDBJ whole genome shotgun (WGS) entry which is preliminary data.</text>
</comment>
<dbReference type="SUPFAM" id="SSF50341">
    <property type="entry name" value="CheW-like"/>
    <property type="match status" value="1"/>
</dbReference>
<evidence type="ECO:0000256" key="4">
    <source>
        <dbReference type="ARBA" id="ARBA00022679"/>
    </source>
</evidence>
<dbReference type="InterPro" id="IPR011006">
    <property type="entry name" value="CheY-like_superfamily"/>
</dbReference>
<sequence>MPQEVRSPQARDREWEVRLQFLGEAQTYFDTIEAGVLGLATQGLDRSRADRILRAAHSLKGGAAMMGFPVLSELAHRLEDYFKILQVDPCKADANVERGILAGLDWMRQIAQHHRQQQPLPEAWVTEQVQPIFDQLKQQLGELQPEDVASLLSAEAGGDMRVLMFETEVDACLQRLEGVLAHPEQPCLREEFLIASQELGALGEMLDLPAFTTLCRSLAQTLEATPIEAKEQVLPLAQAALQAWRRSQALVLIGQLELLPTTWDPGQPSEVRTPSRSREQPPPSSHQPAIDPTTILSTAAPTVPARKVDPVLPAPSDGMMRVPVRQLEQLGELFGEFTTERNGLNGHLQRLRELVSLLKRRVRTLEATNSRLRSSYDRVAIGSTHSLLVTEGPAIGPRDPLPVLPTGLLTREFDLLEMDRYGEMHLLAQEVMETVVQIDEITGDIDTALQETEGSARQLTRTSRQMQTHLTQVRMQPLSDLTDRFPRSLREMSLTYGKPVELRVWGGSTLIERSILERLADPLLHLIRNAFDHGIEDPETRLAQGKPAKGLIEITAAHRGNRTLLTVRDDGAGIRLDKIRARALQMGFQESDLDTATPQELLELIFEPGFSTAAQVSDLSGRGVGMDVVRTNLEQVGGRVQVESWPGQGTLFTLTLPLSLSVTRVLLTECHGLMLAFPANAVEELLIPPELAAPELPTSFVWEDHQVPLIPLRQWFRFYRPQHRLETNDSPTIDQPTVLLVVEGNQPFGLLVDRFWREQEVTLRPVEEGLPLPPGFSGCTLLADGRIVPLVDIPALLAWIQTQGFPPKPAALAMSPLHSPSPQPTLLVVEDSVNVRRFLAMTLEKAGFRVEQARDGQEALERLQSGIPIQAVISDIEMPRLDGFGLLAQIRAHPLHHQLPVLMLTSRSGNKHRHLAHTLGASGYFSKPFQEQELIHSLRQVLQASTSTVLSGR</sequence>
<dbReference type="PANTHER" id="PTHR43395:SF1">
    <property type="entry name" value="CHEMOTAXIS PROTEIN CHEA"/>
    <property type="match status" value="1"/>
</dbReference>
<evidence type="ECO:0000256" key="2">
    <source>
        <dbReference type="ARBA" id="ARBA00012438"/>
    </source>
</evidence>
<evidence type="ECO:0000256" key="6">
    <source>
        <dbReference type="ARBA" id="ARBA00023012"/>
    </source>
</evidence>
<evidence type="ECO:0000259" key="11">
    <source>
        <dbReference type="PROSITE" id="PS50110"/>
    </source>
</evidence>
<evidence type="ECO:0000256" key="9">
    <source>
        <dbReference type="SAM" id="MobiDB-lite"/>
    </source>
</evidence>
<evidence type="ECO:0000313" key="13">
    <source>
        <dbReference type="EMBL" id="MCJ2542381.1"/>
    </source>
</evidence>
<dbReference type="InterPro" id="IPR036641">
    <property type="entry name" value="HPT_dom_sf"/>
</dbReference>
<comment type="catalytic activity">
    <reaction evidence="1">
        <text>ATP + protein L-histidine = ADP + protein N-phospho-L-histidine.</text>
        <dbReference type="EC" id="2.7.13.3"/>
    </reaction>
</comment>
<feature type="domain" description="HPt" evidence="12">
    <location>
        <begin position="10"/>
        <end position="124"/>
    </location>
</feature>
<dbReference type="PRINTS" id="PR00344">
    <property type="entry name" value="BCTRLSENSOR"/>
</dbReference>
<dbReference type="CDD" id="cd00088">
    <property type="entry name" value="HPT"/>
    <property type="match status" value="1"/>
</dbReference>
<dbReference type="PROSITE" id="PS50894">
    <property type="entry name" value="HPT"/>
    <property type="match status" value="1"/>
</dbReference>
<dbReference type="SMART" id="SM01231">
    <property type="entry name" value="H-kinase_dim"/>
    <property type="match status" value="1"/>
</dbReference>
<dbReference type="Pfam" id="PF01627">
    <property type="entry name" value="Hpt"/>
    <property type="match status" value="1"/>
</dbReference>
<proteinExistence type="predicted"/>
<keyword evidence="3 8" id="KW-0597">Phosphoprotein</keyword>
<dbReference type="InterPro" id="IPR002545">
    <property type="entry name" value="CheW-lke_dom"/>
</dbReference>
<dbReference type="InterPro" id="IPR036061">
    <property type="entry name" value="CheW-like_dom_sf"/>
</dbReference>
<feature type="modified residue" description="4-aspartylphosphate" evidence="8">
    <location>
        <position position="875"/>
    </location>
</feature>
<dbReference type="Gene3D" id="3.30.565.10">
    <property type="entry name" value="Histidine kinase-like ATPase, C-terminal domain"/>
    <property type="match status" value="1"/>
</dbReference>
<dbReference type="SMART" id="SM00448">
    <property type="entry name" value="REC"/>
    <property type="match status" value="1"/>
</dbReference>
<dbReference type="SMART" id="SM00387">
    <property type="entry name" value="HATPase_c"/>
    <property type="match status" value="1"/>
</dbReference>
<keyword evidence="4" id="KW-0808">Transferase</keyword>